<dbReference type="InterPro" id="IPR005674">
    <property type="entry name" value="CocE/Ser_esterase"/>
</dbReference>
<gene>
    <name evidence="2" type="ORF">SAMN05421748_10899</name>
</gene>
<sequence>MQATRGTFGSGEQFRPFTTERDDGLATVDWLRKQPWCDGRIAMVGGSYFGHTQWAVAPYADPPLTCVSPHITSANVTTGCSMWTAHRRSTRR</sequence>
<evidence type="ECO:0000259" key="1">
    <source>
        <dbReference type="Pfam" id="PF02129"/>
    </source>
</evidence>
<dbReference type="EMBL" id="OBDY01000008">
    <property type="protein sequence ID" value="SNY47262.1"/>
    <property type="molecule type" value="Genomic_DNA"/>
</dbReference>
<dbReference type="Gene3D" id="3.40.50.1820">
    <property type="entry name" value="alpha/beta hydrolase"/>
    <property type="match status" value="1"/>
</dbReference>
<organism evidence="2 3">
    <name type="scientific">Paractinoplanes atraurantiacus</name>
    <dbReference type="NCBI Taxonomy" id="1036182"/>
    <lineage>
        <taxon>Bacteria</taxon>
        <taxon>Bacillati</taxon>
        <taxon>Actinomycetota</taxon>
        <taxon>Actinomycetes</taxon>
        <taxon>Micromonosporales</taxon>
        <taxon>Micromonosporaceae</taxon>
        <taxon>Paractinoplanes</taxon>
    </lineage>
</organism>
<dbReference type="Proteomes" id="UP000219612">
    <property type="component" value="Unassembled WGS sequence"/>
</dbReference>
<keyword evidence="3" id="KW-1185">Reference proteome</keyword>
<feature type="domain" description="Xaa-Pro dipeptidyl-peptidase-like" evidence="1">
    <location>
        <begin position="1"/>
        <end position="78"/>
    </location>
</feature>
<dbReference type="InterPro" id="IPR029058">
    <property type="entry name" value="AB_hydrolase_fold"/>
</dbReference>
<reference evidence="2 3" key="1">
    <citation type="submission" date="2017-09" db="EMBL/GenBank/DDBJ databases">
        <authorList>
            <person name="Ehlers B."/>
            <person name="Leendertz F.H."/>
        </authorList>
    </citation>
    <scope>NUCLEOTIDE SEQUENCE [LARGE SCALE GENOMIC DNA]</scope>
    <source>
        <strain evidence="2 3">CGMCC 4.6857</strain>
    </source>
</reference>
<dbReference type="GO" id="GO:0016787">
    <property type="term" value="F:hydrolase activity"/>
    <property type="evidence" value="ECO:0007669"/>
    <property type="project" value="InterPro"/>
</dbReference>
<accession>A0A285IH27</accession>
<name>A0A285IH27_9ACTN</name>
<proteinExistence type="predicted"/>
<dbReference type="Pfam" id="PF02129">
    <property type="entry name" value="Peptidase_S15"/>
    <property type="match status" value="1"/>
</dbReference>
<dbReference type="AlphaFoldDB" id="A0A285IH27"/>
<dbReference type="SUPFAM" id="SSF53474">
    <property type="entry name" value="alpha/beta-Hydrolases"/>
    <property type="match status" value="1"/>
</dbReference>
<evidence type="ECO:0000313" key="3">
    <source>
        <dbReference type="Proteomes" id="UP000219612"/>
    </source>
</evidence>
<dbReference type="InterPro" id="IPR000383">
    <property type="entry name" value="Xaa-Pro-like_dom"/>
</dbReference>
<dbReference type="NCBIfam" id="TIGR00976">
    <property type="entry name" value="CocE_NonD"/>
    <property type="match status" value="1"/>
</dbReference>
<evidence type="ECO:0000313" key="2">
    <source>
        <dbReference type="EMBL" id="SNY47262.1"/>
    </source>
</evidence>
<protein>
    <recommendedName>
        <fullName evidence="1">Xaa-Pro dipeptidyl-peptidase-like domain-containing protein</fullName>
    </recommendedName>
</protein>